<comment type="caution">
    <text evidence="2">The sequence shown here is derived from an EMBL/GenBank/DDBJ whole genome shotgun (WGS) entry which is preliminary data.</text>
</comment>
<feature type="region of interest" description="Disordered" evidence="1">
    <location>
        <begin position="15"/>
        <end position="43"/>
    </location>
</feature>
<dbReference type="PANTHER" id="PTHR13328">
    <property type="entry name" value="NEGATIVE ELONGATION FACTOR A NELF-A"/>
    <property type="match status" value="1"/>
</dbReference>
<protein>
    <submittedName>
        <fullName evidence="2">Uncharacterized protein</fullName>
    </submittedName>
</protein>
<evidence type="ECO:0000256" key="1">
    <source>
        <dbReference type="SAM" id="MobiDB-lite"/>
    </source>
</evidence>
<gene>
    <name evidence="2" type="ORF">PR048_033297</name>
</gene>
<accession>A0ABQ9FZW5</accession>
<dbReference type="InterPro" id="IPR052828">
    <property type="entry name" value="NELF-A_domain"/>
</dbReference>
<organism evidence="2 3">
    <name type="scientific">Dryococelus australis</name>
    <dbReference type="NCBI Taxonomy" id="614101"/>
    <lineage>
        <taxon>Eukaryota</taxon>
        <taxon>Metazoa</taxon>
        <taxon>Ecdysozoa</taxon>
        <taxon>Arthropoda</taxon>
        <taxon>Hexapoda</taxon>
        <taxon>Insecta</taxon>
        <taxon>Pterygota</taxon>
        <taxon>Neoptera</taxon>
        <taxon>Polyneoptera</taxon>
        <taxon>Phasmatodea</taxon>
        <taxon>Verophasmatodea</taxon>
        <taxon>Anareolatae</taxon>
        <taxon>Phasmatidae</taxon>
        <taxon>Eurycanthinae</taxon>
        <taxon>Dryococelus</taxon>
    </lineage>
</organism>
<proteinExistence type="predicted"/>
<feature type="region of interest" description="Disordered" evidence="1">
    <location>
        <begin position="366"/>
        <end position="388"/>
    </location>
</feature>
<keyword evidence="3" id="KW-1185">Reference proteome</keyword>
<evidence type="ECO:0000313" key="3">
    <source>
        <dbReference type="Proteomes" id="UP001159363"/>
    </source>
</evidence>
<evidence type="ECO:0000313" key="2">
    <source>
        <dbReference type="EMBL" id="KAJ8865775.1"/>
    </source>
</evidence>
<dbReference type="PANTHER" id="PTHR13328:SF4">
    <property type="entry name" value="NEGATIVE ELONGATION FACTOR A"/>
    <property type="match status" value="1"/>
</dbReference>
<feature type="compositionally biased region" description="Polar residues" evidence="1">
    <location>
        <begin position="370"/>
        <end position="379"/>
    </location>
</feature>
<dbReference type="EMBL" id="JARBHB010000017">
    <property type="protein sequence ID" value="KAJ8865775.1"/>
    <property type="molecule type" value="Genomic_DNA"/>
</dbReference>
<reference evidence="2 3" key="1">
    <citation type="submission" date="2023-02" db="EMBL/GenBank/DDBJ databases">
        <title>LHISI_Scaffold_Assembly.</title>
        <authorList>
            <person name="Stuart O.P."/>
            <person name="Cleave R."/>
            <person name="Magrath M.J.L."/>
            <person name="Mikheyev A.S."/>
        </authorList>
    </citation>
    <scope>NUCLEOTIDE SEQUENCE [LARGE SCALE GENOMIC DNA]</scope>
    <source>
        <strain evidence="2">Daus_M_001</strain>
        <tissue evidence="2">Leg muscle</tissue>
    </source>
</reference>
<name>A0ABQ9FZW5_9NEOP</name>
<dbReference type="Proteomes" id="UP001159363">
    <property type="component" value="Chromosome 16"/>
</dbReference>
<sequence>MGVVLAVPLKGITSRMPGGRFKSSPPDNSGSLPPLSRTPADRKNNAITLLDVTDQPLGYVQAKKRKHMQGGSRFRCLALLHKLTVSRLKHVARDGELNRGEKGLKVILSGGENIFKGVEEFGDPNRHRRQAVPKNVVTGDAENLRTALYTMWHIECALLSHVAVDVRLGKLCGGQENIDGAGDQTMALIQGSAELAGAFAVVAPLRQTSEAMTSEAVLTSAMTIPSYVTRVVASAVQVHRCQSDTVFTTGLKAVAPSSLHKAGLASCDFSPQCFQSISPRQVLHTTSLPFYPEQPTLPLLPSARNVHLTLGSISELVAVVANQSRLEQLRNLGSKTLTKISLKNIGNEVTLEKVCITSKTVKLPKERNSEANLSSSAEKTNAKPRGPAEMPELAGHKVCMFTYSLRKTLSPLLYSQRQDSNHHLQPAACRTPPAQLTSADRPGTTLHIWRWSCIKIVVVFQSPVTLPVSQPKQVIKIRPLPPVTQHRPQPVVAAGTTNARGLSLTVRASVLLCPDLVDHITGRGGWIPDISGSISGNGNAWNTGWCAFHTDVWWKRYVAHPVGAVGIAPNRSEVALSRSACLSFAGGAKLLGSMSSVSPAIPHYSGQIRDVEPCGPPLLLLDVIFSQGHAATPKPIPPPAPRLSSSPGVVTRATEDSRFAGGPSTKELQRLLQGRCVMSFCRKVGVGDENPLISTLLRGSLVALGRSPKWMTAWPYVGNAVNPGGQLMSVAGHAAHSTSHDGESWGTFPKMLNVRAASIVKGTDRSIGFRGRGLPQVTGPRRVGSFMDGPNHNLPSPALLRNFEPYLRNVDVIPVSDYTTPTMKERSIVTSDTGGREQILEVQDMFRIANKVTRPEKALILGFMAGARVSIFITCAWCPEDPVTLENPTHLFSNPTRTGPSEITQWIAELIRLSSTPQSIVAYKVPGVLCPVPEPQHRIPKPQPTLSIVAPSLPVVHRPGLQKQVVAPKHPIVLTTADLVPCRLPTRPVLYNGKVPRPQRPHRSARSSSWPKADGPSPGVVSISSHTPLAPRVVVLFSSFSGVRRGARLTKLHWVVRTDRPCPHCTRNPQDLGSPNMNKKHPVAPKTDEMFNFAITKANLAPTEFCHCSWTVCPKIGDSSHPMHLLLPRYASALQCIVPQTQAIRQNRAIGNTWKNCSCLNSQADPTKTPSPSQKNVSDNSELLRSGETMDWKQLSTCLAQCFSVEEVLAHLTTEFYGLTQRPGEGRRGGNICQMQSSGVSVHLSGWRRRRLKLAYTDRINPPWPRWLSSGDEVDNGLFRLRVGHCLGRDSNPNCPSGSHYYCAEVGKYFCPWVSNLKYPARVVNRGCVRAVLGGAKSAVTPVDLLFTRATQRLDAMESREGWSVGGPASCRLEVVVRALPRDAEAKEVEPWVGCRGEERRFSGGQGGSVAFQHRGWFICCGSAAQFLTSPDIFMHPGLRQAGRGVRRSQGYCYLEGWANEFDFAPCLARSDMAKSAIECTSHLGSAEGWHASTSHHPPTPASTPLHALPTANHASFFIMGKFQQPGRTRHERPYRSARFSSWPIADGQRLQCKNFAQYTQCRHTATDRNCVLIGYRSSQHITAVVYGDSYIPMVMSGAWSITGDVWVADNPCSDLGNVVTIKLSENQENVLQADDTYLTLLVETHFQMNYNTGEWKRIKKYRKLDDSNAPLPSIASLATAATATAT</sequence>
<feature type="region of interest" description="Disordered" evidence="1">
    <location>
        <begin position="990"/>
        <end position="1024"/>
    </location>
</feature>